<accession>A0A4S8PF24</accession>
<protein>
    <submittedName>
        <fullName evidence="1">Uncharacterized protein</fullName>
    </submittedName>
</protein>
<dbReference type="RefSeq" id="WP_136530145.1">
    <property type="nucleotide sequence ID" value="NZ_STGX01000009.1"/>
</dbReference>
<evidence type="ECO:0000313" key="2">
    <source>
        <dbReference type="Proteomes" id="UP000305792"/>
    </source>
</evidence>
<gene>
    <name evidence="1" type="ORF">E9998_13045</name>
</gene>
<dbReference type="Proteomes" id="UP000305792">
    <property type="component" value="Unassembled WGS sequence"/>
</dbReference>
<reference evidence="1 2" key="1">
    <citation type="journal article" date="2018" name="Int. J. Syst. Evol. Microbiol.">
        <title>Glycomyces paridis sp. nov., isolated from the medicinal plant Paris polyphylla.</title>
        <authorList>
            <person name="Fang X.M."/>
            <person name="Bai J.L."/>
            <person name="Su J."/>
            <person name="Zhao L.L."/>
            <person name="Liu H.Y."/>
            <person name="Ma B.P."/>
            <person name="Zhang Y.Q."/>
            <person name="Yu L.Y."/>
        </authorList>
    </citation>
    <scope>NUCLEOTIDE SEQUENCE [LARGE SCALE GENOMIC DNA]</scope>
    <source>
        <strain evidence="1 2">CPCC 204357</strain>
    </source>
</reference>
<dbReference type="EMBL" id="STGX01000009">
    <property type="protein sequence ID" value="THV27912.1"/>
    <property type="molecule type" value="Genomic_DNA"/>
</dbReference>
<dbReference type="AlphaFoldDB" id="A0A4S8PF24"/>
<comment type="caution">
    <text evidence="1">The sequence shown here is derived from an EMBL/GenBank/DDBJ whole genome shotgun (WGS) entry which is preliminary data.</text>
</comment>
<evidence type="ECO:0000313" key="1">
    <source>
        <dbReference type="EMBL" id="THV27912.1"/>
    </source>
</evidence>
<organism evidence="1 2">
    <name type="scientific">Glycomyces paridis</name>
    <dbReference type="NCBI Taxonomy" id="2126555"/>
    <lineage>
        <taxon>Bacteria</taxon>
        <taxon>Bacillati</taxon>
        <taxon>Actinomycetota</taxon>
        <taxon>Actinomycetes</taxon>
        <taxon>Glycomycetales</taxon>
        <taxon>Glycomycetaceae</taxon>
        <taxon>Glycomyces</taxon>
    </lineage>
</organism>
<proteinExistence type="predicted"/>
<name>A0A4S8PF24_9ACTN</name>
<sequence length="147" mass="15740">MISTDQPTDSEVDYATTLAAEEDREVRATHAALVDGLQDLADFLADHGPMSGLTGRYTSGYVTMSITRGLDGSTIERLDQLAAIGRALGGAEIQRTDLASVPRAYYYVERKFSDAVYYRAETTVDLDEIDDAAAALAEAIAEQGGAL</sequence>
<keyword evidence="2" id="KW-1185">Reference proteome</keyword>